<name>D5VTJ1_METIM</name>
<sequence>MKKNDNRGMKNFDKIEFLRRISNMNKFELHRYYKNIVKGRPLGDPSLNDIERFKASEILMKMFEPEITDIIRQKLVCSRVYFDTEIMHDYMGIDAVTDFGDRIQIKLTDKGKRKLFDVLKVSFSEREYLKILLNDYHADYYFKFIIEDAIEKPRIIAYLWCPMDYIRKNIDKFRKRKNKAGKAFYEATFRELNLTISSP</sequence>
<protein>
    <submittedName>
        <fullName evidence="1">Uncharacterized protein</fullName>
    </submittedName>
</protein>
<reference evidence="1" key="1">
    <citation type="submission" date="2010-04" db="EMBL/GenBank/DDBJ databases">
        <title>Complete sequence of Methanocaldococcus infernus ME.</title>
        <authorList>
            <consortium name="US DOE Joint Genome Institute"/>
            <person name="Lucas S."/>
            <person name="Copeland A."/>
            <person name="Lapidus A."/>
            <person name="Cheng J.-F."/>
            <person name="Bruce D."/>
            <person name="Goodwin L."/>
            <person name="Pitluck S."/>
            <person name="Munk A.C."/>
            <person name="Detter J.C."/>
            <person name="Han C."/>
            <person name="Tapia R."/>
            <person name="Land M."/>
            <person name="Hauser L."/>
            <person name="Kyrpides N."/>
            <person name="Mikhailova N."/>
            <person name="Sieprawska-Lupa M."/>
            <person name="Whitman W.B."/>
            <person name="Woyke T."/>
        </authorList>
    </citation>
    <scope>NUCLEOTIDE SEQUENCE [LARGE SCALE GENOMIC DNA]</scope>
    <source>
        <strain evidence="1">ME</strain>
    </source>
</reference>
<evidence type="ECO:0000313" key="1">
    <source>
        <dbReference type="EMBL" id="ADG13894.1"/>
    </source>
</evidence>
<evidence type="ECO:0000313" key="2">
    <source>
        <dbReference type="Proteomes" id="UP000002061"/>
    </source>
</evidence>
<gene>
    <name evidence="1" type="ordered locus">Metin_1242</name>
</gene>
<dbReference type="HOGENOM" id="CLU_1369534_0_0_2"/>
<accession>D5VTJ1</accession>
<dbReference type="Proteomes" id="UP000002061">
    <property type="component" value="Chromosome"/>
</dbReference>
<dbReference type="KEGG" id="mif:Metin_1242"/>
<organism evidence="1 2">
    <name type="scientific">Methanocaldococcus infernus (strain DSM 11812 / JCM 15783 / ME)</name>
    <dbReference type="NCBI Taxonomy" id="573063"/>
    <lineage>
        <taxon>Archaea</taxon>
        <taxon>Methanobacteriati</taxon>
        <taxon>Methanobacteriota</taxon>
        <taxon>Methanomada group</taxon>
        <taxon>Methanococci</taxon>
        <taxon>Methanococcales</taxon>
        <taxon>Methanocaldococcaceae</taxon>
        <taxon>Methanocaldococcus</taxon>
    </lineage>
</organism>
<proteinExistence type="predicted"/>
<dbReference type="AlphaFoldDB" id="D5VTJ1"/>
<dbReference type="GeneID" id="9132261"/>
<dbReference type="RefSeq" id="WP_013100639.1">
    <property type="nucleotide sequence ID" value="NC_014122.1"/>
</dbReference>
<dbReference type="EMBL" id="CP002009">
    <property type="protein sequence ID" value="ADG13894.1"/>
    <property type="molecule type" value="Genomic_DNA"/>
</dbReference>
<keyword evidence="2" id="KW-1185">Reference proteome</keyword>